<evidence type="ECO:0000256" key="5">
    <source>
        <dbReference type="SAM" id="MobiDB-lite"/>
    </source>
</evidence>
<evidence type="ECO:0000259" key="6">
    <source>
        <dbReference type="PROSITE" id="PS51007"/>
    </source>
</evidence>
<sequence length="108" mass="12387">MMAERTARHGEMVRQATLEAQSGMGVQSDLPPGEALFKQYCTVCHRITERLVGPPVTEMIEVYADDFNGFKQWVRKPGRKRMDYPAMTGFPQLTDEELKDLGNYIFEQ</sequence>
<organism evidence="7 8">
    <name type="scientific">Saccharicrinis fermentans DSM 9555 = JCM 21142</name>
    <dbReference type="NCBI Taxonomy" id="869213"/>
    <lineage>
        <taxon>Bacteria</taxon>
        <taxon>Pseudomonadati</taxon>
        <taxon>Bacteroidota</taxon>
        <taxon>Bacteroidia</taxon>
        <taxon>Marinilabiliales</taxon>
        <taxon>Marinilabiliaceae</taxon>
        <taxon>Saccharicrinis</taxon>
    </lineage>
</organism>
<keyword evidence="8" id="KW-1185">Reference proteome</keyword>
<evidence type="ECO:0000256" key="4">
    <source>
        <dbReference type="PROSITE-ProRule" id="PRU00433"/>
    </source>
</evidence>
<dbReference type="SUPFAM" id="SSF46626">
    <property type="entry name" value="Cytochrome c"/>
    <property type="match status" value="1"/>
</dbReference>
<evidence type="ECO:0000256" key="2">
    <source>
        <dbReference type="ARBA" id="ARBA00022723"/>
    </source>
</evidence>
<evidence type="ECO:0000256" key="3">
    <source>
        <dbReference type="ARBA" id="ARBA00023004"/>
    </source>
</evidence>
<gene>
    <name evidence="7" type="ORF">JCM21142_83130</name>
</gene>
<dbReference type="InterPro" id="IPR009056">
    <property type="entry name" value="Cyt_c-like_dom"/>
</dbReference>
<dbReference type="EMBL" id="BAMD01000045">
    <property type="protein sequence ID" value="GAF04426.1"/>
    <property type="molecule type" value="Genomic_DNA"/>
</dbReference>
<proteinExistence type="predicted"/>
<dbReference type="Pfam" id="PF00034">
    <property type="entry name" value="Cytochrom_C"/>
    <property type="match status" value="1"/>
</dbReference>
<feature type="compositionally biased region" description="Basic and acidic residues" evidence="5">
    <location>
        <begin position="1"/>
        <end position="12"/>
    </location>
</feature>
<protein>
    <submittedName>
        <fullName evidence="7">Cytochrome c, mono-and diheme variants</fullName>
    </submittedName>
</protein>
<dbReference type="eggNOG" id="COG2010">
    <property type="taxonomic scope" value="Bacteria"/>
</dbReference>
<dbReference type="GO" id="GO:0046872">
    <property type="term" value="F:metal ion binding"/>
    <property type="evidence" value="ECO:0007669"/>
    <property type="project" value="UniProtKB-KW"/>
</dbReference>
<accession>W7YIX6</accession>
<name>W7YIX6_9BACT</name>
<dbReference type="GO" id="GO:0020037">
    <property type="term" value="F:heme binding"/>
    <property type="evidence" value="ECO:0007669"/>
    <property type="project" value="InterPro"/>
</dbReference>
<dbReference type="InterPro" id="IPR036909">
    <property type="entry name" value="Cyt_c-like_dom_sf"/>
</dbReference>
<dbReference type="AlphaFoldDB" id="W7YIX6"/>
<dbReference type="GO" id="GO:0009055">
    <property type="term" value="F:electron transfer activity"/>
    <property type="evidence" value="ECO:0007669"/>
    <property type="project" value="InterPro"/>
</dbReference>
<evidence type="ECO:0000313" key="7">
    <source>
        <dbReference type="EMBL" id="GAF04426.1"/>
    </source>
</evidence>
<comment type="caution">
    <text evidence="7">The sequence shown here is derived from an EMBL/GenBank/DDBJ whole genome shotgun (WGS) entry which is preliminary data.</text>
</comment>
<feature type="region of interest" description="Disordered" evidence="5">
    <location>
        <begin position="1"/>
        <end position="26"/>
    </location>
</feature>
<keyword evidence="2 4" id="KW-0479">Metal-binding</keyword>
<dbReference type="Gene3D" id="1.10.760.10">
    <property type="entry name" value="Cytochrome c-like domain"/>
    <property type="match status" value="1"/>
</dbReference>
<reference evidence="7 8" key="1">
    <citation type="journal article" date="2014" name="Genome Announc.">
        <title>Draft Genome Sequence of Cytophaga fermentans JCM 21142T, a Facultative Anaerobe Isolated from Marine Mud.</title>
        <authorList>
            <person name="Starns D."/>
            <person name="Oshima K."/>
            <person name="Suda W."/>
            <person name="Iino T."/>
            <person name="Yuki M."/>
            <person name="Inoue J."/>
            <person name="Kitamura K."/>
            <person name="Iida T."/>
            <person name="Darby A."/>
            <person name="Hattori M."/>
            <person name="Ohkuma M."/>
        </authorList>
    </citation>
    <scope>NUCLEOTIDE SEQUENCE [LARGE SCALE GENOMIC DNA]</scope>
    <source>
        <strain evidence="7 8">JCM 21142</strain>
    </source>
</reference>
<evidence type="ECO:0000313" key="8">
    <source>
        <dbReference type="Proteomes" id="UP000019402"/>
    </source>
</evidence>
<dbReference type="PROSITE" id="PS51007">
    <property type="entry name" value="CYTC"/>
    <property type="match status" value="1"/>
</dbReference>
<dbReference type="RefSeq" id="WP_200871385.1">
    <property type="nucleotide sequence ID" value="NZ_BAMD01000045.1"/>
</dbReference>
<keyword evidence="1 4" id="KW-0349">Heme</keyword>
<evidence type="ECO:0000256" key="1">
    <source>
        <dbReference type="ARBA" id="ARBA00022617"/>
    </source>
</evidence>
<feature type="domain" description="Cytochrome c" evidence="6">
    <location>
        <begin position="28"/>
        <end position="108"/>
    </location>
</feature>
<keyword evidence="3 4" id="KW-0408">Iron</keyword>
<dbReference type="Proteomes" id="UP000019402">
    <property type="component" value="Unassembled WGS sequence"/>
</dbReference>